<evidence type="ECO:0000313" key="4">
    <source>
        <dbReference type="Proteomes" id="UP000271087"/>
    </source>
</evidence>
<evidence type="ECO:0000259" key="2">
    <source>
        <dbReference type="Pfam" id="PF00089"/>
    </source>
</evidence>
<dbReference type="InterPro" id="IPR009003">
    <property type="entry name" value="Peptidase_S1_PA"/>
</dbReference>
<accession>A0A182EV67</accession>
<dbReference type="WBParaSite" id="nOo.2.0.1.t12054-RA">
    <property type="protein sequence ID" value="nOo.2.0.1.t12054-RA"/>
    <property type="gene ID" value="nOo.2.0.1.g12054"/>
</dbReference>
<sequence length="170" mass="19745">MAGLLISEYILQQNERRVVGSNESTPHKWPWTVQLIYTETRIHRCGATILSDDIVITAAHCFFRSKTDAKPNEYQYFHRNPARYTVLIGGEEICSGESYNVRNMSGRYWYEAKKKKIRETSRSKAKNVTMIKDEIGDKYLYSHRRCDSSARQFIKDMKKNAQPLSAPDSL</sequence>
<evidence type="ECO:0000256" key="1">
    <source>
        <dbReference type="ARBA" id="ARBA00023157"/>
    </source>
</evidence>
<dbReference type="EMBL" id="UYRW01009538">
    <property type="protein sequence ID" value="VDM97921.1"/>
    <property type="molecule type" value="Genomic_DNA"/>
</dbReference>
<keyword evidence="1" id="KW-1015">Disulfide bond</keyword>
<protein>
    <submittedName>
        <fullName evidence="5">Peptidase S1 domain-containing protein</fullName>
    </submittedName>
</protein>
<dbReference type="STRING" id="42157.A0A182EV67"/>
<dbReference type="Gene3D" id="2.40.10.10">
    <property type="entry name" value="Trypsin-like serine proteases"/>
    <property type="match status" value="1"/>
</dbReference>
<dbReference type="GO" id="GO:0006508">
    <property type="term" value="P:proteolysis"/>
    <property type="evidence" value="ECO:0007669"/>
    <property type="project" value="InterPro"/>
</dbReference>
<dbReference type="PROSITE" id="PS00134">
    <property type="entry name" value="TRYPSIN_HIS"/>
    <property type="match status" value="1"/>
</dbReference>
<organism evidence="5">
    <name type="scientific">Onchocerca ochengi</name>
    <name type="common">Filarial nematode worm</name>
    <dbReference type="NCBI Taxonomy" id="42157"/>
    <lineage>
        <taxon>Eukaryota</taxon>
        <taxon>Metazoa</taxon>
        <taxon>Ecdysozoa</taxon>
        <taxon>Nematoda</taxon>
        <taxon>Chromadorea</taxon>
        <taxon>Rhabditida</taxon>
        <taxon>Spirurina</taxon>
        <taxon>Spiruromorpha</taxon>
        <taxon>Filarioidea</taxon>
        <taxon>Onchocercidae</taxon>
        <taxon>Onchocerca</taxon>
    </lineage>
</organism>
<proteinExistence type="predicted"/>
<dbReference type="OrthoDB" id="5912168at2759"/>
<evidence type="ECO:0000313" key="5">
    <source>
        <dbReference type="WBParaSite" id="nOo.2.0.1.t12054-RA"/>
    </source>
</evidence>
<dbReference type="InterPro" id="IPR043504">
    <property type="entry name" value="Peptidase_S1_PA_chymotrypsin"/>
</dbReference>
<dbReference type="SUPFAM" id="SSF50494">
    <property type="entry name" value="Trypsin-like serine proteases"/>
    <property type="match status" value="1"/>
</dbReference>
<keyword evidence="4" id="KW-1185">Reference proteome</keyword>
<dbReference type="InterPro" id="IPR001254">
    <property type="entry name" value="Trypsin_dom"/>
</dbReference>
<dbReference type="PANTHER" id="PTHR24252:SF7">
    <property type="entry name" value="HYALIN"/>
    <property type="match status" value="1"/>
</dbReference>
<dbReference type="PANTHER" id="PTHR24252">
    <property type="entry name" value="ACROSIN-RELATED"/>
    <property type="match status" value="1"/>
</dbReference>
<dbReference type="GO" id="GO:0004252">
    <property type="term" value="F:serine-type endopeptidase activity"/>
    <property type="evidence" value="ECO:0007669"/>
    <property type="project" value="InterPro"/>
</dbReference>
<name>A0A182EV67_ONCOC</name>
<feature type="domain" description="Peptidase S1" evidence="2">
    <location>
        <begin position="18"/>
        <end position="66"/>
    </location>
</feature>
<gene>
    <name evidence="3" type="ORF">NOO_LOCUS12054</name>
</gene>
<reference evidence="5" key="1">
    <citation type="submission" date="2016-06" db="UniProtKB">
        <authorList>
            <consortium name="WormBaseParasite"/>
        </authorList>
    </citation>
    <scope>IDENTIFICATION</scope>
</reference>
<reference evidence="3 4" key="2">
    <citation type="submission" date="2018-08" db="EMBL/GenBank/DDBJ databases">
        <authorList>
            <person name="Laetsch R D."/>
            <person name="Stevens L."/>
            <person name="Kumar S."/>
            <person name="Blaxter L. M."/>
        </authorList>
    </citation>
    <scope>NUCLEOTIDE SEQUENCE [LARGE SCALE GENOMIC DNA]</scope>
</reference>
<evidence type="ECO:0000313" key="3">
    <source>
        <dbReference type="EMBL" id="VDM97921.1"/>
    </source>
</evidence>
<dbReference type="Pfam" id="PF00089">
    <property type="entry name" value="Trypsin"/>
    <property type="match status" value="1"/>
</dbReference>
<dbReference type="InterPro" id="IPR018114">
    <property type="entry name" value="TRYPSIN_HIS"/>
</dbReference>
<dbReference type="AlphaFoldDB" id="A0A182EV67"/>
<dbReference type="Proteomes" id="UP000271087">
    <property type="component" value="Unassembled WGS sequence"/>
</dbReference>